<comment type="caution">
    <text evidence="1">The sequence shown here is derived from an EMBL/GenBank/DDBJ whole genome shotgun (WGS) entry which is preliminary data.</text>
</comment>
<evidence type="ECO:0000313" key="2">
    <source>
        <dbReference type="Proteomes" id="UP001216907"/>
    </source>
</evidence>
<evidence type="ECO:0000313" key="1">
    <source>
        <dbReference type="EMBL" id="MDG3002859.1"/>
    </source>
</evidence>
<dbReference type="Proteomes" id="UP001216907">
    <property type="component" value="Unassembled WGS sequence"/>
</dbReference>
<organism evidence="1 2">
    <name type="scientific">Paludisphaera mucosa</name>
    <dbReference type="NCBI Taxonomy" id="3030827"/>
    <lineage>
        <taxon>Bacteria</taxon>
        <taxon>Pseudomonadati</taxon>
        <taxon>Planctomycetota</taxon>
        <taxon>Planctomycetia</taxon>
        <taxon>Isosphaerales</taxon>
        <taxon>Isosphaeraceae</taxon>
        <taxon>Paludisphaera</taxon>
    </lineage>
</organism>
<keyword evidence="2" id="KW-1185">Reference proteome</keyword>
<proteinExistence type="predicted"/>
<dbReference type="RefSeq" id="WP_277859221.1">
    <property type="nucleotide sequence ID" value="NZ_JARRAG010000001.1"/>
</dbReference>
<dbReference type="EMBL" id="JARRAG010000001">
    <property type="protein sequence ID" value="MDG3002859.1"/>
    <property type="molecule type" value="Genomic_DNA"/>
</dbReference>
<reference evidence="1 2" key="1">
    <citation type="submission" date="2023-03" db="EMBL/GenBank/DDBJ databases">
        <title>Paludisphaera mucosa sp. nov. a novel planctomycete from northern fen.</title>
        <authorList>
            <person name="Ivanova A."/>
        </authorList>
    </citation>
    <scope>NUCLEOTIDE SEQUENCE [LARGE SCALE GENOMIC DNA]</scope>
    <source>
        <strain evidence="1 2">Pla2</strain>
    </source>
</reference>
<name>A0ABT6F5N3_9BACT</name>
<accession>A0ABT6F5N3</accession>
<protein>
    <submittedName>
        <fullName evidence="1">Uncharacterized protein</fullName>
    </submittedName>
</protein>
<gene>
    <name evidence="1" type="ORF">PZE19_03685</name>
</gene>
<sequence length="87" mass="9523">MKTHVDPVAVAAQAAYAAAVSAGQKTRDVRKKLRERLRAACLDSPIADRAFDREPRDRELVGPAHDAYLAVDVMLSVRPLSRRKGGL</sequence>